<dbReference type="AlphaFoldDB" id="A0A3B1IIW9"/>
<dbReference type="InParanoid" id="A0A3B1IIW9"/>
<dbReference type="SUPFAM" id="SSF50494">
    <property type="entry name" value="Trypsin-like serine proteases"/>
    <property type="match status" value="1"/>
</dbReference>
<reference evidence="9" key="3">
    <citation type="submission" date="2025-08" db="UniProtKB">
        <authorList>
            <consortium name="Ensembl"/>
        </authorList>
    </citation>
    <scope>IDENTIFICATION</scope>
</reference>
<reference evidence="10" key="1">
    <citation type="submission" date="2013-03" db="EMBL/GenBank/DDBJ databases">
        <authorList>
            <person name="Jeffery W."/>
            <person name="Warren W."/>
            <person name="Wilson R.K."/>
        </authorList>
    </citation>
    <scope>NUCLEOTIDE SEQUENCE</scope>
    <source>
        <strain evidence="10">female</strain>
    </source>
</reference>
<evidence type="ECO:0000259" key="8">
    <source>
        <dbReference type="PROSITE" id="PS50240"/>
    </source>
</evidence>
<dbReference type="Gene3D" id="2.40.10.10">
    <property type="entry name" value="Trypsin-like serine proteases"/>
    <property type="match status" value="2"/>
</dbReference>
<evidence type="ECO:0000256" key="2">
    <source>
        <dbReference type="ARBA" id="ARBA00022525"/>
    </source>
</evidence>
<evidence type="ECO:0000313" key="10">
    <source>
        <dbReference type="Proteomes" id="UP000018467"/>
    </source>
</evidence>
<dbReference type="PANTHER" id="PTHR24257:SF0">
    <property type="entry name" value="CHYMOTRYPSIN-LIKE ELASTASE FAMILY MEMBER 1"/>
    <property type="match status" value="1"/>
</dbReference>
<dbReference type="InterPro" id="IPR001254">
    <property type="entry name" value="Trypsin_dom"/>
</dbReference>
<evidence type="ECO:0000256" key="1">
    <source>
        <dbReference type="ARBA" id="ARBA00004613"/>
    </source>
</evidence>
<evidence type="ECO:0000256" key="4">
    <source>
        <dbReference type="ARBA" id="ARBA00022801"/>
    </source>
</evidence>
<dbReference type="GO" id="GO:0005615">
    <property type="term" value="C:extracellular space"/>
    <property type="evidence" value="ECO:0007669"/>
    <property type="project" value="TreeGrafter"/>
</dbReference>
<keyword evidence="6" id="KW-0106">Calcium</keyword>
<keyword evidence="2" id="KW-0964">Secreted</keyword>
<reference evidence="10" key="2">
    <citation type="journal article" date="2014" name="Nat. Commun.">
        <title>The cavefish genome reveals candidate genes for eye loss.</title>
        <authorList>
            <person name="McGaugh S.E."/>
            <person name="Gross J.B."/>
            <person name="Aken B."/>
            <person name="Blin M."/>
            <person name="Borowsky R."/>
            <person name="Chalopin D."/>
            <person name="Hinaux H."/>
            <person name="Jeffery W.R."/>
            <person name="Keene A."/>
            <person name="Ma L."/>
            <person name="Minx P."/>
            <person name="Murphy D."/>
            <person name="O'Quin K.E."/>
            <person name="Retaux S."/>
            <person name="Rohner N."/>
            <person name="Searle S.M."/>
            <person name="Stahl B.A."/>
            <person name="Tabin C."/>
            <person name="Volff J.N."/>
            <person name="Yoshizawa M."/>
            <person name="Warren W.C."/>
        </authorList>
    </citation>
    <scope>NUCLEOTIDE SEQUENCE [LARGE SCALE GENOMIC DNA]</scope>
    <source>
        <strain evidence="10">female</strain>
    </source>
</reference>
<dbReference type="GO" id="GO:0006508">
    <property type="term" value="P:proteolysis"/>
    <property type="evidence" value="ECO:0007669"/>
    <property type="project" value="UniProtKB-KW"/>
</dbReference>
<sequence>MLKIYVNILLLQLDLQPRFLEEVEGRVVGGEVAKPHSWPWQISLQFLSGSSYHHTCGGTLVKKGWVMTAAHCVDRQRTFRVVLGDHNISQHEGKEQYISVSRVYVHPNWNSNMISNGQVTCSIAPVFDVEASTKTDELVPD</sequence>
<comment type="subcellular location">
    <subcellularLocation>
        <location evidence="1">Secreted</location>
    </subcellularLocation>
</comment>
<protein>
    <recommendedName>
        <fullName evidence="8">Peptidase S1 domain-containing protein</fullName>
    </recommendedName>
</protein>
<proteinExistence type="predicted"/>
<dbReference type="STRING" id="7994.ENSAMXP00000029651"/>
<evidence type="ECO:0000256" key="6">
    <source>
        <dbReference type="ARBA" id="ARBA00022837"/>
    </source>
</evidence>
<dbReference type="InterPro" id="IPR043504">
    <property type="entry name" value="Peptidase_S1_PA_chymotrypsin"/>
</dbReference>
<dbReference type="GeneTree" id="ENSGT01030000234528"/>
<dbReference type="GO" id="GO:0004252">
    <property type="term" value="F:serine-type endopeptidase activity"/>
    <property type="evidence" value="ECO:0007669"/>
    <property type="project" value="InterPro"/>
</dbReference>
<name>A0A3B1IIW9_ASTMX</name>
<dbReference type="PROSITE" id="PS00134">
    <property type="entry name" value="TRYPSIN_HIS"/>
    <property type="match status" value="1"/>
</dbReference>
<accession>A0A3B1IIW9</accession>
<organism evidence="9 10">
    <name type="scientific">Astyanax mexicanus</name>
    <name type="common">Blind cave fish</name>
    <name type="synonym">Astyanax fasciatus mexicanus</name>
    <dbReference type="NCBI Taxonomy" id="7994"/>
    <lineage>
        <taxon>Eukaryota</taxon>
        <taxon>Metazoa</taxon>
        <taxon>Chordata</taxon>
        <taxon>Craniata</taxon>
        <taxon>Vertebrata</taxon>
        <taxon>Euteleostomi</taxon>
        <taxon>Actinopterygii</taxon>
        <taxon>Neopterygii</taxon>
        <taxon>Teleostei</taxon>
        <taxon>Ostariophysi</taxon>
        <taxon>Characiformes</taxon>
        <taxon>Characoidei</taxon>
        <taxon>Acestrorhamphidae</taxon>
        <taxon>Acestrorhamphinae</taxon>
        <taxon>Astyanax</taxon>
    </lineage>
</organism>
<dbReference type="FunFam" id="2.40.10.10:FF:000122">
    <property type="entry name" value="Chymotrypsin-like elastase family member 1"/>
    <property type="match status" value="1"/>
</dbReference>
<dbReference type="SMART" id="SM00020">
    <property type="entry name" value="Tryp_SPc"/>
    <property type="match status" value="1"/>
</dbReference>
<dbReference type="Ensembl" id="ENSAMXT00000046243.1">
    <property type="protein sequence ID" value="ENSAMXP00000029651.1"/>
    <property type="gene ID" value="ENSAMXG00000040394.1"/>
</dbReference>
<keyword evidence="5" id="KW-0720">Serine protease</keyword>
<dbReference type="InterPro" id="IPR018114">
    <property type="entry name" value="TRYPSIN_HIS"/>
</dbReference>
<evidence type="ECO:0000256" key="7">
    <source>
        <dbReference type="ARBA" id="ARBA00023157"/>
    </source>
</evidence>
<keyword evidence="7" id="KW-1015">Disulfide bond</keyword>
<dbReference type="Proteomes" id="UP000018467">
    <property type="component" value="Unassembled WGS sequence"/>
</dbReference>
<dbReference type="InterPro" id="IPR009003">
    <property type="entry name" value="Peptidase_S1_PA"/>
</dbReference>
<evidence type="ECO:0000256" key="3">
    <source>
        <dbReference type="ARBA" id="ARBA00022670"/>
    </source>
</evidence>
<evidence type="ECO:0000256" key="5">
    <source>
        <dbReference type="ARBA" id="ARBA00022825"/>
    </source>
</evidence>
<reference evidence="9" key="4">
    <citation type="submission" date="2025-09" db="UniProtKB">
        <authorList>
            <consortium name="Ensembl"/>
        </authorList>
    </citation>
    <scope>IDENTIFICATION</scope>
</reference>
<keyword evidence="10" id="KW-1185">Reference proteome</keyword>
<dbReference type="PROSITE" id="PS50240">
    <property type="entry name" value="TRYPSIN_DOM"/>
    <property type="match status" value="1"/>
</dbReference>
<dbReference type="Pfam" id="PF00089">
    <property type="entry name" value="Trypsin"/>
    <property type="match status" value="1"/>
</dbReference>
<evidence type="ECO:0000313" key="9">
    <source>
        <dbReference type="Ensembl" id="ENSAMXP00000029651.1"/>
    </source>
</evidence>
<feature type="domain" description="Peptidase S1" evidence="8">
    <location>
        <begin position="27"/>
        <end position="141"/>
    </location>
</feature>
<keyword evidence="3" id="KW-0645">Protease</keyword>
<dbReference type="Bgee" id="ENSAMXG00000040394">
    <property type="expression patterns" value="Expressed in liver and 5 other cell types or tissues"/>
</dbReference>
<dbReference type="InterPro" id="IPR050850">
    <property type="entry name" value="Peptidase_S1_Elastase_sf"/>
</dbReference>
<dbReference type="PANTHER" id="PTHR24257">
    <property type="entry name" value="CHYMOTRYPSIN-LIKE ELASTASE FAMILY MEMBER"/>
    <property type="match status" value="1"/>
</dbReference>
<keyword evidence="4" id="KW-0378">Hydrolase</keyword>